<evidence type="ECO:0000256" key="1">
    <source>
        <dbReference type="SAM" id="MobiDB-lite"/>
    </source>
</evidence>
<protein>
    <submittedName>
        <fullName evidence="3">Uncharacterized protein LOC111011113</fullName>
    </submittedName>
</protein>
<dbReference type="OrthoDB" id="1932188at2759"/>
<dbReference type="AlphaFoldDB" id="A0A6J1CG71"/>
<dbReference type="SUPFAM" id="SSF158710">
    <property type="entry name" value="PSPTO4464-like"/>
    <property type="match status" value="1"/>
</dbReference>
<dbReference type="KEGG" id="mcha:111011113"/>
<dbReference type="GeneID" id="111011113"/>
<organism evidence="2 3">
    <name type="scientific">Momordica charantia</name>
    <name type="common">Bitter gourd</name>
    <name type="synonym">Balsam pear</name>
    <dbReference type="NCBI Taxonomy" id="3673"/>
    <lineage>
        <taxon>Eukaryota</taxon>
        <taxon>Viridiplantae</taxon>
        <taxon>Streptophyta</taxon>
        <taxon>Embryophyta</taxon>
        <taxon>Tracheophyta</taxon>
        <taxon>Spermatophyta</taxon>
        <taxon>Magnoliopsida</taxon>
        <taxon>eudicotyledons</taxon>
        <taxon>Gunneridae</taxon>
        <taxon>Pentapetalae</taxon>
        <taxon>rosids</taxon>
        <taxon>fabids</taxon>
        <taxon>Cucurbitales</taxon>
        <taxon>Cucurbitaceae</taxon>
        <taxon>Momordiceae</taxon>
        <taxon>Momordica</taxon>
    </lineage>
</organism>
<evidence type="ECO:0000313" key="3">
    <source>
        <dbReference type="RefSeq" id="XP_022140476.1"/>
    </source>
</evidence>
<keyword evidence="2" id="KW-1185">Reference proteome</keyword>
<dbReference type="Pfam" id="PF04751">
    <property type="entry name" value="DarP"/>
    <property type="match status" value="1"/>
</dbReference>
<dbReference type="InterPro" id="IPR023153">
    <property type="entry name" value="DarP_sf"/>
</dbReference>
<gene>
    <name evidence="3" type="primary">LOC111011113</name>
</gene>
<dbReference type="InterPro" id="IPR006839">
    <property type="entry name" value="DarP"/>
</dbReference>
<name>A0A6J1CG71_MOMCH</name>
<dbReference type="Proteomes" id="UP000504603">
    <property type="component" value="Unplaced"/>
</dbReference>
<dbReference type="PANTHER" id="PTHR36898:SF1">
    <property type="entry name" value="OS04G0250700 PROTEIN"/>
    <property type="match status" value="1"/>
</dbReference>
<accession>A0A6J1CG71</accession>
<proteinExistence type="predicted"/>
<evidence type="ECO:0000313" key="2">
    <source>
        <dbReference type="Proteomes" id="UP000504603"/>
    </source>
</evidence>
<dbReference type="Gene3D" id="1.10.60.30">
    <property type="entry name" value="PSPTO4464-like domains"/>
    <property type="match status" value="1"/>
</dbReference>
<dbReference type="RefSeq" id="XP_022140476.1">
    <property type="nucleotide sequence ID" value="XM_022284784.1"/>
</dbReference>
<sequence>MHATMGHMVRALRQWPMLQKHWCGCAVHQFLTSSPPCVTNRIDSRRLSLATVHSARREVQYGSKGLRLSNAPAPTKFQEDESVDDDSDAKKSRNQLKREARRAVQWGMELAAFSTPQIKLILRAASLERDVFDAVMLVKRLGRDVREGKRRQFSYIGKLLRDVDPELMDSLIQATKDGDQGMLKTLSGSIAFDDDDDAESEYEEEEEGPHVDTATRWLDGLINKDNNITNEVYSLQSVEFDRQELRRLVRKVHLVEERKAATEENEDEVNMEITNARKSLTRFLCRMAKQLPSYEF</sequence>
<dbReference type="PANTHER" id="PTHR36898">
    <property type="entry name" value="OSJNBB0026I12.6 PROTEIN"/>
    <property type="match status" value="1"/>
</dbReference>
<feature type="region of interest" description="Disordered" evidence="1">
    <location>
        <begin position="63"/>
        <end position="96"/>
    </location>
</feature>
<dbReference type="CDD" id="cd16331">
    <property type="entry name" value="YjgA-like"/>
    <property type="match status" value="1"/>
</dbReference>
<reference evidence="3" key="1">
    <citation type="submission" date="2025-08" db="UniProtKB">
        <authorList>
            <consortium name="RefSeq"/>
        </authorList>
    </citation>
    <scope>IDENTIFICATION</scope>
    <source>
        <strain evidence="3">OHB3-1</strain>
    </source>
</reference>